<dbReference type="Proteomes" id="UP001454036">
    <property type="component" value="Unassembled WGS sequence"/>
</dbReference>
<dbReference type="AlphaFoldDB" id="A0AAV3RBX0"/>
<dbReference type="PANTHER" id="PTHR34188:SF5">
    <property type="entry name" value="OS05G0131900 PROTEIN"/>
    <property type="match status" value="1"/>
</dbReference>
<keyword evidence="4" id="KW-1185">Reference proteome</keyword>
<accession>A0AAV3RBX0</accession>
<sequence>MENGREKEVVIDIEAQTNIEEKRGKKTSPGNRPKKLSKTTSGVLNYNNKPKNENIAYNASHSRENDIEVMIDHNTQLSRTEEHVPLMENIHWKEKRKVRNSKKPTRPPLPPKGPSLNPSDTKLVKEIHDIAMKKRAITKRVQALNKSRAEKSLAPDLSTSTLTAMLVTIIFIVITILQGIFSTSKPLIAIDGSPNPALEEPKGFISVRLPSLPRKENISRRGAFSS</sequence>
<protein>
    <submittedName>
        <fullName evidence="3">Uncharacterized protein</fullName>
    </submittedName>
</protein>
<evidence type="ECO:0000313" key="4">
    <source>
        <dbReference type="Proteomes" id="UP001454036"/>
    </source>
</evidence>
<dbReference type="PANTHER" id="PTHR34188">
    <property type="entry name" value="OS01G0299500 PROTEIN"/>
    <property type="match status" value="1"/>
</dbReference>
<gene>
    <name evidence="3" type="ORF">LIER_26234</name>
</gene>
<dbReference type="EMBL" id="BAABME010008104">
    <property type="protein sequence ID" value="GAA0172398.1"/>
    <property type="molecule type" value="Genomic_DNA"/>
</dbReference>
<proteinExistence type="predicted"/>
<evidence type="ECO:0000256" key="2">
    <source>
        <dbReference type="SAM" id="Phobius"/>
    </source>
</evidence>
<keyword evidence="2" id="KW-1133">Transmembrane helix</keyword>
<comment type="caution">
    <text evidence="3">The sequence shown here is derived from an EMBL/GenBank/DDBJ whole genome shotgun (WGS) entry which is preliminary data.</text>
</comment>
<name>A0AAV3RBX0_LITER</name>
<reference evidence="3 4" key="1">
    <citation type="submission" date="2024-01" db="EMBL/GenBank/DDBJ databases">
        <title>The complete chloroplast genome sequence of Lithospermum erythrorhizon: insights into the phylogenetic relationship among Boraginaceae species and the maternal lineages of purple gromwells.</title>
        <authorList>
            <person name="Okada T."/>
            <person name="Watanabe K."/>
        </authorList>
    </citation>
    <scope>NUCLEOTIDE SEQUENCE [LARGE SCALE GENOMIC DNA]</scope>
</reference>
<feature type="region of interest" description="Disordered" evidence="1">
    <location>
        <begin position="1"/>
        <end position="43"/>
    </location>
</feature>
<keyword evidence="2" id="KW-0472">Membrane</keyword>
<feature type="transmembrane region" description="Helical" evidence="2">
    <location>
        <begin position="162"/>
        <end position="181"/>
    </location>
</feature>
<feature type="region of interest" description="Disordered" evidence="1">
    <location>
        <begin position="93"/>
        <end position="120"/>
    </location>
</feature>
<evidence type="ECO:0000256" key="1">
    <source>
        <dbReference type="SAM" id="MobiDB-lite"/>
    </source>
</evidence>
<evidence type="ECO:0000313" key="3">
    <source>
        <dbReference type="EMBL" id="GAA0172398.1"/>
    </source>
</evidence>
<feature type="compositionally biased region" description="Basic and acidic residues" evidence="1">
    <location>
        <begin position="1"/>
        <end position="10"/>
    </location>
</feature>
<organism evidence="3 4">
    <name type="scientific">Lithospermum erythrorhizon</name>
    <name type="common">Purple gromwell</name>
    <name type="synonym">Lithospermum officinale var. erythrorhizon</name>
    <dbReference type="NCBI Taxonomy" id="34254"/>
    <lineage>
        <taxon>Eukaryota</taxon>
        <taxon>Viridiplantae</taxon>
        <taxon>Streptophyta</taxon>
        <taxon>Embryophyta</taxon>
        <taxon>Tracheophyta</taxon>
        <taxon>Spermatophyta</taxon>
        <taxon>Magnoliopsida</taxon>
        <taxon>eudicotyledons</taxon>
        <taxon>Gunneridae</taxon>
        <taxon>Pentapetalae</taxon>
        <taxon>asterids</taxon>
        <taxon>lamiids</taxon>
        <taxon>Boraginales</taxon>
        <taxon>Boraginaceae</taxon>
        <taxon>Boraginoideae</taxon>
        <taxon>Lithospermeae</taxon>
        <taxon>Lithospermum</taxon>
    </lineage>
</organism>
<keyword evidence="2" id="KW-0812">Transmembrane</keyword>
<feature type="compositionally biased region" description="Basic residues" evidence="1">
    <location>
        <begin position="93"/>
        <end position="105"/>
    </location>
</feature>